<feature type="signal peptide" evidence="1">
    <location>
        <begin position="1"/>
        <end position="24"/>
    </location>
</feature>
<name>A0A2V1H1D6_9GAMM</name>
<dbReference type="OrthoDB" id="9058532at2"/>
<keyword evidence="3" id="KW-1185">Reference proteome</keyword>
<evidence type="ECO:0008006" key="4">
    <source>
        <dbReference type="Google" id="ProtNLM"/>
    </source>
</evidence>
<dbReference type="Proteomes" id="UP000244906">
    <property type="component" value="Unassembled WGS sequence"/>
</dbReference>
<keyword evidence="1" id="KW-0732">Signal</keyword>
<evidence type="ECO:0000313" key="2">
    <source>
        <dbReference type="EMBL" id="PVZ72499.1"/>
    </source>
</evidence>
<protein>
    <recommendedName>
        <fullName evidence="4">AttH domain-containing protein</fullName>
    </recommendedName>
</protein>
<evidence type="ECO:0000256" key="1">
    <source>
        <dbReference type="SAM" id="SignalP"/>
    </source>
</evidence>
<feature type="chain" id="PRO_5015946338" description="AttH domain-containing protein" evidence="1">
    <location>
        <begin position="25"/>
        <end position="486"/>
    </location>
</feature>
<dbReference type="AlphaFoldDB" id="A0A2V1H1D6"/>
<dbReference type="EMBL" id="QDDL01000001">
    <property type="protein sequence ID" value="PVZ72499.1"/>
    <property type="molecule type" value="Genomic_DNA"/>
</dbReference>
<proteinExistence type="predicted"/>
<accession>A0A2V1H1D6</accession>
<comment type="caution">
    <text evidence="2">The sequence shown here is derived from an EMBL/GenBank/DDBJ whole genome shotgun (WGS) entry which is preliminary data.</text>
</comment>
<sequence>MRFPLAITASMIALSISIPGISYAAVDTSTLPEHVWLKSYTESFNRMWYSAARDGQIFIKPNYWQSGLMGNWQQLELPKDLAGDVQEISSDDEYIVAIDSEQRIWTMKKGLKDDPSKFTWTKRWGPPFWLGSGMKMPEKYLDWDVSYLTPSEDKHHVDTAGNPQWIGTGVTSIYAVYDDQQRISLLDPWLPSDYSYEVCGPLRGKFKMTSLSTSGSGIMVMNKYGDIFSRIYDFDIAGSDWVFFRYSWEDQRGVKNPARQLPAPDWIHQPKINGTITDEITIHKVGIGAVYRTMRIEGQDELGNSGFWEKDINLMAATDWTFKVTGQPLKGKIIDNRPGDTTELTLGDNEDLDYFKNSGTLKARMAGINWTAELSGFNAFCSPADMTITLKDKSGNEEILPLILHSTDGMRQFKKERGITDKTWSQMGAIEVPQHVLDNLEDTPLTSKFLSMYLMKKRFTKIQLKLKTGQVRVERLGSGLNWVFKQ</sequence>
<evidence type="ECO:0000313" key="3">
    <source>
        <dbReference type="Proteomes" id="UP000244906"/>
    </source>
</evidence>
<gene>
    <name evidence="2" type="ORF">DC094_05720</name>
</gene>
<dbReference type="RefSeq" id="WP_116686085.1">
    <property type="nucleotide sequence ID" value="NZ_CAWNYD010000001.1"/>
</dbReference>
<organism evidence="2 3">
    <name type="scientific">Pelagibaculum spongiae</name>
    <dbReference type="NCBI Taxonomy" id="2080658"/>
    <lineage>
        <taxon>Bacteria</taxon>
        <taxon>Pseudomonadati</taxon>
        <taxon>Pseudomonadota</taxon>
        <taxon>Gammaproteobacteria</taxon>
        <taxon>Oceanospirillales</taxon>
        <taxon>Pelagibaculum</taxon>
    </lineage>
</organism>
<reference evidence="2 3" key="1">
    <citation type="submission" date="2018-04" db="EMBL/GenBank/DDBJ databases">
        <title>Thalassorhabdus spongiae gen. nov., sp. nov., isolated from a marine sponge in South-West Iceland.</title>
        <authorList>
            <person name="Knobloch S."/>
            <person name="Daussin A."/>
            <person name="Johannsson R."/>
            <person name="Marteinsson V.T."/>
        </authorList>
    </citation>
    <scope>NUCLEOTIDE SEQUENCE [LARGE SCALE GENOMIC DNA]</scope>
    <source>
        <strain evidence="2 3">Hp12</strain>
    </source>
</reference>